<reference evidence="2 3" key="1">
    <citation type="submission" date="2024-03" db="EMBL/GenBank/DDBJ databases">
        <title>Complete genome of BD2.</title>
        <authorList>
            <person name="Cao G."/>
        </authorList>
    </citation>
    <scope>NUCLEOTIDE SEQUENCE [LARGE SCALE GENOMIC DNA]</scope>
    <source>
        <strain evidence="2 3">BD2</strain>
    </source>
</reference>
<protein>
    <submittedName>
        <fullName evidence="2">Uncharacterized protein</fullName>
    </submittedName>
</protein>
<feature type="region of interest" description="Disordered" evidence="1">
    <location>
        <begin position="1"/>
        <end position="22"/>
    </location>
</feature>
<evidence type="ECO:0000256" key="1">
    <source>
        <dbReference type="SAM" id="MobiDB-lite"/>
    </source>
</evidence>
<evidence type="ECO:0000313" key="2">
    <source>
        <dbReference type="EMBL" id="WXL24906.1"/>
    </source>
</evidence>
<name>A0ABZ2RJK3_ECTME</name>
<gene>
    <name evidence="2" type="ORF">WG219_16555</name>
</gene>
<accession>A0ABZ2RJK3</accession>
<dbReference type="Proteomes" id="UP001476583">
    <property type="component" value="Chromosome"/>
</dbReference>
<organism evidence="2 3">
    <name type="scientific">Ectopseudomonas mendocina</name>
    <name type="common">Pseudomonas mendocina</name>
    <dbReference type="NCBI Taxonomy" id="300"/>
    <lineage>
        <taxon>Bacteria</taxon>
        <taxon>Pseudomonadati</taxon>
        <taxon>Pseudomonadota</taxon>
        <taxon>Gammaproteobacteria</taxon>
        <taxon>Pseudomonadales</taxon>
        <taxon>Pseudomonadaceae</taxon>
        <taxon>Ectopseudomonas</taxon>
    </lineage>
</organism>
<dbReference type="EMBL" id="CP148074">
    <property type="protein sequence ID" value="WXL24906.1"/>
    <property type="molecule type" value="Genomic_DNA"/>
</dbReference>
<sequence>MNEPLKRATSSPPPVLGEGCTQRYDPAAMTPDTGCDFAEAAALWKELEDGQDKPANKDDEH</sequence>
<evidence type="ECO:0000313" key="3">
    <source>
        <dbReference type="Proteomes" id="UP001476583"/>
    </source>
</evidence>
<keyword evidence="3" id="KW-1185">Reference proteome</keyword>
<proteinExistence type="predicted"/>